<comment type="caution">
    <text evidence="2">The sequence shown here is derived from an EMBL/GenBank/DDBJ whole genome shotgun (WGS) entry which is preliminary data.</text>
</comment>
<name>A0A498NEH1_LABRO</name>
<keyword evidence="3" id="KW-1185">Reference proteome</keyword>
<protein>
    <submittedName>
        <fullName evidence="2">Calpain-2 catalytic subunit-like protein</fullName>
    </submittedName>
</protein>
<accession>A0A498NEH1</accession>
<gene>
    <name evidence="2" type="ORF">ROHU_018993</name>
</gene>
<dbReference type="AlphaFoldDB" id="A0A498NEH1"/>
<evidence type="ECO:0000313" key="2">
    <source>
        <dbReference type="EMBL" id="RXN28815.1"/>
    </source>
</evidence>
<evidence type="ECO:0000313" key="3">
    <source>
        <dbReference type="Proteomes" id="UP000290572"/>
    </source>
</evidence>
<reference evidence="2 3" key="1">
    <citation type="submission" date="2018-03" db="EMBL/GenBank/DDBJ databases">
        <title>Draft genome sequence of Rohu Carp (Labeo rohita).</title>
        <authorList>
            <person name="Das P."/>
            <person name="Kushwaha B."/>
            <person name="Joshi C.G."/>
            <person name="Kumar D."/>
            <person name="Nagpure N.S."/>
            <person name="Sahoo L."/>
            <person name="Das S.P."/>
            <person name="Bit A."/>
            <person name="Patnaik S."/>
            <person name="Meher P.K."/>
            <person name="Jayasankar P."/>
            <person name="Koringa P.G."/>
            <person name="Patel N.V."/>
            <person name="Hinsu A.T."/>
            <person name="Kumar R."/>
            <person name="Pandey M."/>
            <person name="Agarwal S."/>
            <person name="Srivastava S."/>
            <person name="Singh M."/>
            <person name="Iquebal M.A."/>
            <person name="Jaiswal S."/>
            <person name="Angadi U.B."/>
            <person name="Kumar N."/>
            <person name="Raza M."/>
            <person name="Shah T.M."/>
            <person name="Rai A."/>
            <person name="Jena J.K."/>
        </authorList>
    </citation>
    <scope>NUCLEOTIDE SEQUENCE [LARGE SCALE GENOMIC DNA]</scope>
    <source>
        <strain evidence="2">DASCIFA01</strain>
        <tissue evidence="2">Testis</tissue>
    </source>
</reference>
<dbReference type="Proteomes" id="UP000290572">
    <property type="component" value="Unassembled WGS sequence"/>
</dbReference>
<proteinExistence type="predicted"/>
<evidence type="ECO:0000256" key="1">
    <source>
        <dbReference type="SAM" id="MobiDB-lite"/>
    </source>
</evidence>
<dbReference type="EMBL" id="QBIY01011827">
    <property type="protein sequence ID" value="RXN28815.1"/>
    <property type="molecule type" value="Genomic_DNA"/>
</dbReference>
<organism evidence="2 3">
    <name type="scientific">Labeo rohita</name>
    <name type="common">Indian major carp</name>
    <name type="synonym">Cyprinus rohita</name>
    <dbReference type="NCBI Taxonomy" id="84645"/>
    <lineage>
        <taxon>Eukaryota</taxon>
        <taxon>Metazoa</taxon>
        <taxon>Chordata</taxon>
        <taxon>Craniata</taxon>
        <taxon>Vertebrata</taxon>
        <taxon>Euteleostomi</taxon>
        <taxon>Actinopterygii</taxon>
        <taxon>Neopterygii</taxon>
        <taxon>Teleostei</taxon>
        <taxon>Ostariophysi</taxon>
        <taxon>Cypriniformes</taxon>
        <taxon>Cyprinidae</taxon>
        <taxon>Labeoninae</taxon>
        <taxon>Labeonini</taxon>
        <taxon>Labeo</taxon>
    </lineage>
</organism>
<sequence>MDLSPLPVLIDLLSEGLASDAPVHLAAEGTEELNRVYCMDSGALLISRPEPGPLSASSRLSNAIASSPSNVAIDIRSSGGAPKDTSGTPQEGPAHSLGSSNGCEVPVEGGVTDVIRSG</sequence>
<feature type="region of interest" description="Disordered" evidence="1">
    <location>
        <begin position="71"/>
        <end position="118"/>
    </location>
</feature>